<evidence type="ECO:0000313" key="1">
    <source>
        <dbReference type="EMBL" id="WOG85125.1"/>
    </source>
</evidence>
<keyword evidence="2" id="KW-1185">Reference proteome</keyword>
<accession>A0AAF1AM36</accession>
<name>A0AAF1AM36_DAUCS</name>
<organism evidence="1 2">
    <name type="scientific">Daucus carota subsp. sativus</name>
    <name type="common">Carrot</name>
    <dbReference type="NCBI Taxonomy" id="79200"/>
    <lineage>
        <taxon>Eukaryota</taxon>
        <taxon>Viridiplantae</taxon>
        <taxon>Streptophyta</taxon>
        <taxon>Embryophyta</taxon>
        <taxon>Tracheophyta</taxon>
        <taxon>Spermatophyta</taxon>
        <taxon>Magnoliopsida</taxon>
        <taxon>eudicotyledons</taxon>
        <taxon>Gunneridae</taxon>
        <taxon>Pentapetalae</taxon>
        <taxon>asterids</taxon>
        <taxon>campanulids</taxon>
        <taxon>Apiales</taxon>
        <taxon>Apiaceae</taxon>
        <taxon>Apioideae</taxon>
        <taxon>Scandiceae</taxon>
        <taxon>Daucinae</taxon>
        <taxon>Daucus</taxon>
        <taxon>Daucus sect. Daucus</taxon>
    </lineage>
</organism>
<gene>
    <name evidence="1" type="ORF">DCAR_0104312</name>
</gene>
<evidence type="ECO:0000313" key="2">
    <source>
        <dbReference type="Proteomes" id="UP000077755"/>
    </source>
</evidence>
<dbReference type="Gene3D" id="6.10.140.1430">
    <property type="match status" value="1"/>
</dbReference>
<dbReference type="Proteomes" id="UP000077755">
    <property type="component" value="Chromosome 1"/>
</dbReference>
<dbReference type="AlphaFoldDB" id="A0AAF1AM36"/>
<protein>
    <submittedName>
        <fullName evidence="1">Uncharacterized protein</fullName>
    </submittedName>
</protein>
<reference evidence="1" key="2">
    <citation type="submission" date="2022-03" db="EMBL/GenBank/DDBJ databases">
        <title>Draft title - Genomic analysis of global carrot germplasm unveils the trajectory of domestication and the origin of high carotenoid orange carrot.</title>
        <authorList>
            <person name="Iorizzo M."/>
            <person name="Ellison S."/>
            <person name="Senalik D."/>
            <person name="Macko-Podgorni A."/>
            <person name="Grzebelus D."/>
            <person name="Bostan H."/>
            <person name="Rolling W."/>
            <person name="Curaba J."/>
            <person name="Simon P."/>
        </authorList>
    </citation>
    <scope>NUCLEOTIDE SEQUENCE</scope>
    <source>
        <tissue evidence="1">Leaf</tissue>
    </source>
</reference>
<proteinExistence type="predicted"/>
<reference evidence="1" key="1">
    <citation type="journal article" date="2016" name="Nat. Genet.">
        <title>A high-quality carrot genome assembly provides new insights into carotenoid accumulation and asterid genome evolution.</title>
        <authorList>
            <person name="Iorizzo M."/>
            <person name="Ellison S."/>
            <person name="Senalik D."/>
            <person name="Zeng P."/>
            <person name="Satapoomin P."/>
            <person name="Huang J."/>
            <person name="Bowman M."/>
            <person name="Iovene M."/>
            <person name="Sanseverino W."/>
            <person name="Cavagnaro P."/>
            <person name="Yildiz M."/>
            <person name="Macko-Podgorni A."/>
            <person name="Moranska E."/>
            <person name="Grzebelus E."/>
            <person name="Grzebelus D."/>
            <person name="Ashrafi H."/>
            <person name="Zheng Z."/>
            <person name="Cheng S."/>
            <person name="Spooner D."/>
            <person name="Van Deynze A."/>
            <person name="Simon P."/>
        </authorList>
    </citation>
    <scope>NUCLEOTIDE SEQUENCE</scope>
    <source>
        <tissue evidence="1">Leaf</tissue>
    </source>
</reference>
<dbReference type="EMBL" id="CP093343">
    <property type="protein sequence ID" value="WOG85125.1"/>
    <property type="molecule type" value="Genomic_DNA"/>
</dbReference>
<sequence>MADIMKDKAQAAKDKASEIVGSAKDRTVESKDQTGSYVSHKAGAVKDMTCETAQAAKQFRLREPFIPRGIG</sequence>